<dbReference type="InterPro" id="IPR019801">
    <property type="entry name" value="Glyco_hydro_35_CS"/>
</dbReference>
<comment type="caution">
    <text evidence="12">The sequence shown here is derived from an EMBL/GenBank/DDBJ whole genome shotgun (WGS) entry which is preliminary data.</text>
</comment>
<evidence type="ECO:0000256" key="10">
    <source>
        <dbReference type="SAM" id="Phobius"/>
    </source>
</evidence>
<dbReference type="OrthoDB" id="1657402at2759"/>
<dbReference type="InterPro" id="IPR031330">
    <property type="entry name" value="Gly_Hdrlase_35_cat"/>
</dbReference>
<dbReference type="SUPFAM" id="SSF51445">
    <property type="entry name" value="(Trans)glycosidases"/>
    <property type="match status" value="1"/>
</dbReference>
<dbReference type="InterPro" id="IPR001944">
    <property type="entry name" value="Glycoside_Hdrlase_35"/>
</dbReference>
<keyword evidence="10" id="KW-0472">Membrane</keyword>
<feature type="transmembrane region" description="Helical" evidence="10">
    <location>
        <begin position="1055"/>
        <end position="1075"/>
    </location>
</feature>
<gene>
    <name evidence="12" type="ORF">G7Y89_g14649</name>
</gene>
<dbReference type="Proteomes" id="UP000566819">
    <property type="component" value="Unassembled WGS sequence"/>
</dbReference>
<keyword evidence="10" id="KW-0812">Transmembrane</keyword>
<dbReference type="InterPro" id="IPR017853">
    <property type="entry name" value="GH"/>
</dbReference>
<keyword evidence="5 8" id="KW-0378">Hydrolase</keyword>
<dbReference type="SUPFAM" id="SSF49785">
    <property type="entry name" value="Galactose-binding domain-like"/>
    <property type="match status" value="2"/>
</dbReference>
<sequence>MKSCENPGQPLNGDEALSINGVSGGLGKSQDLQIRTGNTYQKVVTWDDHSLMVRGKRVLILSGEMHPWRLPVPSLWIDVFEKIKALGFTAVSFYVHWGMVEYAKDDFNFDGFLSLEPFFEAAKKTGLYLIARPGPYINAETTGGGTPGWGTRVPGAWRTTNQTYLNAMEAYVRKISQILAPAQITNGGPLILVQVENEFSYCFQSPNCPVPWPQPGYMQRLEDLMREEGIIVPTTTNEVQFTSNNYAPGSGPGQVDIRGYDNYPLSFICNATSTWPDNKLPTNLWAKNHLISGGNPNSIMEAQAGAQGRWGWFSTDDCATFIGSSFERVFYKNYVSFSTTIMNLYMMYGGTNWGGLASPATITSYDYGSPIKENRLLTREKYSELKLLAQFLLVSPAYLTTKPLNQVPVNTVNGSTFTNNPLLATTQLADVVGNKTVFWIVRHNAYNSLDNSAYKLQIPTSRGNFSVPTLQGSLSLNGRDSKIHVSDYDIGGDSTVLYSSGEIFTWNKFSPKTIVVIHGFPGEIHETAFLIPTSSKIEVKQIQGSALQNLSITSDIITINYQIPTTASQTIISISSNFQVIIVNRNTAFDFWVPTWDNGSAIVKSPYLIRSASLDGTGTLALRGDLNQTEVSAEVFANDDVQGVSFNGKSVEVTRSSYGSLRFDLRTSSDLKVELPDLERLDWKYIDGLPEVKDGFDDGKWTDANLTNSTNPRKPTTPTSLYASDYGYHTGNILWRGHFVATGNEGNFTAEVQGGGAFSASVYIDDKQIAFFGGIYNVAAVNLTGVAPALKVGSKHVITIVQDHMGLEQNYGPGGDLHKIPRGILNYHFSGSNTSVTWKVTGNLGGEYYLDRTRGPLNEGGLYTERQGFHQPGVDTSTWNAGSPLEGLKEPGVRFYYSTFNLDIPTNLDVPISFNFANNTANSVTYRALLFVNGWQFGKFVPEGILNHRGVNTVALELWVMQEMGAKVEGFKLVADGVVESGLGDQRSPNLTNKSDLQMGFLLRERDVFDTSTVDSVNRVAKYVVVISWSDSGSTIVINAKPKNLLLNEGHTSNGAAGTALIIVCFGGFIVLFLQRRREQKSATRPSWLFLTYTIFTILSWLLTLTALAYTFAVTNQTSGQFIDETIAAQFQHTAYPLDNWTPGTWTRALLDLPLTSATDASYLRGWLRAIDGWKWNLIPMFLIGLVVAVLSVKVCLADRKVSRTYKA</sequence>
<dbReference type="SUPFAM" id="SSF51011">
    <property type="entry name" value="Glycosyl hydrolase domain"/>
    <property type="match status" value="1"/>
</dbReference>
<dbReference type="PROSITE" id="PS01182">
    <property type="entry name" value="GLYCOSYL_HYDROL_F35"/>
    <property type="match status" value="1"/>
</dbReference>
<dbReference type="Gene3D" id="2.60.120.260">
    <property type="entry name" value="Galactose-binding domain-like"/>
    <property type="match status" value="2"/>
</dbReference>
<feature type="transmembrane region" description="Helical" evidence="10">
    <location>
        <begin position="1178"/>
        <end position="1197"/>
    </location>
</feature>
<dbReference type="SUPFAM" id="SSF117100">
    <property type="entry name" value="Beta-galactosidase LacA, domain 3"/>
    <property type="match status" value="1"/>
</dbReference>
<dbReference type="Pfam" id="PF13363">
    <property type="entry name" value="BetaGal_dom3"/>
    <property type="match status" value="1"/>
</dbReference>
<dbReference type="EC" id="3.2.1.23" evidence="3 8"/>
<keyword evidence="7 8" id="KW-0326">Glycosidase</keyword>
<evidence type="ECO:0000256" key="6">
    <source>
        <dbReference type="ARBA" id="ARBA00023180"/>
    </source>
</evidence>
<evidence type="ECO:0000313" key="13">
    <source>
        <dbReference type="Proteomes" id="UP000566819"/>
    </source>
</evidence>
<name>A0A8H4VS80_9HELO</name>
<dbReference type="PRINTS" id="PR00742">
    <property type="entry name" value="GLHYDRLASE35"/>
</dbReference>
<reference evidence="12 13" key="1">
    <citation type="submission" date="2020-03" db="EMBL/GenBank/DDBJ databases">
        <title>Draft Genome Sequence of Cudoniella acicularis.</title>
        <authorList>
            <person name="Buettner E."/>
            <person name="Kellner H."/>
        </authorList>
    </citation>
    <scope>NUCLEOTIDE SEQUENCE [LARGE SCALE GENOMIC DNA]</scope>
    <source>
        <strain evidence="12 13">DSM 108380</strain>
    </source>
</reference>
<accession>A0A8H4VS80</accession>
<evidence type="ECO:0000259" key="11">
    <source>
        <dbReference type="SMART" id="SM01029"/>
    </source>
</evidence>
<evidence type="ECO:0000256" key="9">
    <source>
        <dbReference type="RuleBase" id="RU003679"/>
    </source>
</evidence>
<dbReference type="InterPro" id="IPR018954">
    <property type="entry name" value="Betagal_dom2"/>
</dbReference>
<keyword evidence="4" id="KW-0732">Signal</keyword>
<dbReference type="Gene3D" id="2.102.20.10">
    <property type="entry name" value="Beta-galactosidase, domain 2"/>
    <property type="match status" value="1"/>
</dbReference>
<keyword evidence="13" id="KW-1185">Reference proteome</keyword>
<dbReference type="Pfam" id="PF01301">
    <property type="entry name" value="Glyco_hydro_35"/>
    <property type="match status" value="1"/>
</dbReference>
<evidence type="ECO:0000256" key="1">
    <source>
        <dbReference type="ARBA" id="ARBA00001412"/>
    </source>
</evidence>
<evidence type="ECO:0000256" key="8">
    <source>
        <dbReference type="RuleBase" id="RU000675"/>
    </source>
</evidence>
<organism evidence="12 13">
    <name type="scientific">Cudoniella acicularis</name>
    <dbReference type="NCBI Taxonomy" id="354080"/>
    <lineage>
        <taxon>Eukaryota</taxon>
        <taxon>Fungi</taxon>
        <taxon>Dikarya</taxon>
        <taxon>Ascomycota</taxon>
        <taxon>Pezizomycotina</taxon>
        <taxon>Leotiomycetes</taxon>
        <taxon>Helotiales</taxon>
        <taxon>Tricladiaceae</taxon>
        <taxon>Cudoniella</taxon>
    </lineage>
</organism>
<dbReference type="PANTHER" id="PTHR23421">
    <property type="entry name" value="BETA-GALACTOSIDASE RELATED"/>
    <property type="match status" value="1"/>
</dbReference>
<dbReference type="InterPro" id="IPR025972">
    <property type="entry name" value="BetaGal_dom3"/>
</dbReference>
<protein>
    <recommendedName>
        <fullName evidence="3 8">Beta-galactosidase</fullName>
        <ecNumber evidence="3 8">3.2.1.23</ecNumber>
    </recommendedName>
</protein>
<keyword evidence="10" id="KW-1133">Transmembrane helix</keyword>
<feature type="transmembrane region" description="Helical" evidence="10">
    <location>
        <begin position="1087"/>
        <end position="1112"/>
    </location>
</feature>
<keyword evidence="6" id="KW-0325">Glycoprotein</keyword>
<dbReference type="Gene3D" id="3.20.20.80">
    <property type="entry name" value="Glycosidases"/>
    <property type="match status" value="1"/>
</dbReference>
<dbReference type="InterPro" id="IPR037110">
    <property type="entry name" value="Betagal_dom2_sf"/>
</dbReference>
<dbReference type="EMBL" id="JAAMPI010001994">
    <property type="protein sequence ID" value="KAF4620172.1"/>
    <property type="molecule type" value="Genomic_DNA"/>
</dbReference>
<evidence type="ECO:0000313" key="12">
    <source>
        <dbReference type="EMBL" id="KAF4620172.1"/>
    </source>
</evidence>
<evidence type="ECO:0000256" key="7">
    <source>
        <dbReference type="ARBA" id="ARBA00023295"/>
    </source>
</evidence>
<evidence type="ECO:0000256" key="2">
    <source>
        <dbReference type="ARBA" id="ARBA00009809"/>
    </source>
</evidence>
<dbReference type="Pfam" id="PF13364">
    <property type="entry name" value="BetaGal_ABD2"/>
    <property type="match status" value="2"/>
</dbReference>
<comment type="similarity">
    <text evidence="2 9">Belongs to the glycosyl hydrolase 35 family.</text>
</comment>
<dbReference type="Pfam" id="PF10435">
    <property type="entry name" value="BetaGal_dom2"/>
    <property type="match status" value="1"/>
</dbReference>
<feature type="domain" description="Beta-galactosidase" evidence="11">
    <location>
        <begin position="403"/>
        <end position="591"/>
    </location>
</feature>
<dbReference type="InterPro" id="IPR008979">
    <property type="entry name" value="Galactose-bd-like_sf"/>
</dbReference>
<dbReference type="InterPro" id="IPR025300">
    <property type="entry name" value="BetaGal_jelly_roll_dom"/>
</dbReference>
<dbReference type="GO" id="GO:0005975">
    <property type="term" value="P:carbohydrate metabolic process"/>
    <property type="evidence" value="ECO:0007669"/>
    <property type="project" value="InterPro"/>
</dbReference>
<evidence type="ECO:0000256" key="3">
    <source>
        <dbReference type="ARBA" id="ARBA00012756"/>
    </source>
</evidence>
<dbReference type="FunFam" id="3.20.20.80:FF:000040">
    <property type="entry name" value="Beta-galactosidase A"/>
    <property type="match status" value="1"/>
</dbReference>
<dbReference type="InterPro" id="IPR036833">
    <property type="entry name" value="BetaGal_dom3_sf"/>
</dbReference>
<dbReference type="SMART" id="SM01029">
    <property type="entry name" value="BetaGal_dom2"/>
    <property type="match status" value="1"/>
</dbReference>
<comment type="catalytic activity">
    <reaction evidence="1 8">
        <text>Hydrolysis of terminal non-reducing beta-D-galactose residues in beta-D-galactosides.</text>
        <dbReference type="EC" id="3.2.1.23"/>
    </reaction>
</comment>
<evidence type="ECO:0000256" key="5">
    <source>
        <dbReference type="ARBA" id="ARBA00022801"/>
    </source>
</evidence>
<dbReference type="GO" id="GO:0004565">
    <property type="term" value="F:beta-galactosidase activity"/>
    <property type="evidence" value="ECO:0007669"/>
    <property type="project" value="UniProtKB-EC"/>
</dbReference>
<dbReference type="AlphaFoldDB" id="A0A8H4VS80"/>
<evidence type="ECO:0000256" key="4">
    <source>
        <dbReference type="ARBA" id="ARBA00022729"/>
    </source>
</evidence>
<proteinExistence type="inferred from homology"/>